<keyword evidence="11" id="KW-1133">Transmembrane helix</keyword>
<keyword evidence="2 10" id="KW-0285">Flavoprotein</keyword>
<keyword evidence="14" id="KW-1185">Reference proteome</keyword>
<dbReference type="PANTHER" id="PTHR46028:SF2">
    <property type="entry name" value="KYNURENINE 3-MONOOXYGENASE"/>
    <property type="match status" value="1"/>
</dbReference>
<dbReference type="GO" id="GO:0071949">
    <property type="term" value="F:FAD binding"/>
    <property type="evidence" value="ECO:0007669"/>
    <property type="project" value="InterPro"/>
</dbReference>
<evidence type="ECO:0000256" key="3">
    <source>
        <dbReference type="ARBA" id="ARBA00022642"/>
    </source>
</evidence>
<keyword evidence="8 10" id="KW-0496">Mitochondrion</keyword>
<dbReference type="InterPro" id="IPR002938">
    <property type="entry name" value="FAD-bd"/>
</dbReference>
<keyword evidence="5 10" id="KW-0521">NADP</keyword>
<comment type="cofactor">
    <cofactor evidence="1 10">
        <name>FAD</name>
        <dbReference type="ChEBI" id="CHEBI:57692"/>
    </cofactor>
</comment>
<comment type="caution">
    <text evidence="13">The sequence shown here is derived from an EMBL/GenBank/DDBJ whole genome shotgun (WGS) entry which is preliminary data.</text>
</comment>
<dbReference type="GO" id="GO:0043420">
    <property type="term" value="P:anthranilate metabolic process"/>
    <property type="evidence" value="ECO:0007669"/>
    <property type="project" value="UniProtKB-UniRule"/>
</dbReference>
<evidence type="ECO:0000256" key="9">
    <source>
        <dbReference type="ARBA" id="ARBA00047818"/>
    </source>
</evidence>
<reference evidence="13" key="1">
    <citation type="submission" date="2022-07" db="EMBL/GenBank/DDBJ databases">
        <title>Phylogenomic reconstructions and comparative analyses of Kickxellomycotina fungi.</title>
        <authorList>
            <person name="Reynolds N.K."/>
            <person name="Stajich J.E."/>
            <person name="Barry K."/>
            <person name="Grigoriev I.V."/>
            <person name="Crous P."/>
            <person name="Smith M.E."/>
        </authorList>
    </citation>
    <scope>NUCLEOTIDE SEQUENCE</scope>
    <source>
        <strain evidence="13">RSA 1196</strain>
    </source>
</reference>
<dbReference type="PANTHER" id="PTHR46028">
    <property type="entry name" value="KYNURENINE 3-MONOOXYGENASE"/>
    <property type="match status" value="1"/>
</dbReference>
<dbReference type="GO" id="GO:0005741">
    <property type="term" value="C:mitochondrial outer membrane"/>
    <property type="evidence" value="ECO:0007669"/>
    <property type="project" value="UniProtKB-SubCell"/>
</dbReference>
<evidence type="ECO:0000256" key="8">
    <source>
        <dbReference type="ARBA" id="ARBA00023128"/>
    </source>
</evidence>
<evidence type="ECO:0000313" key="13">
    <source>
        <dbReference type="EMBL" id="KAJ1967856.1"/>
    </source>
</evidence>
<dbReference type="SUPFAM" id="SSF51905">
    <property type="entry name" value="FAD/NAD(P)-binding domain"/>
    <property type="match status" value="1"/>
</dbReference>
<dbReference type="OrthoDB" id="10053569at2759"/>
<evidence type="ECO:0000256" key="10">
    <source>
        <dbReference type="HAMAP-Rule" id="MF_03018"/>
    </source>
</evidence>
<evidence type="ECO:0000313" key="14">
    <source>
        <dbReference type="Proteomes" id="UP001150925"/>
    </source>
</evidence>
<dbReference type="HAMAP" id="MF_01971">
    <property type="entry name" value="Kynurenine_monooxygenase"/>
    <property type="match status" value="1"/>
</dbReference>
<dbReference type="GO" id="GO:0019805">
    <property type="term" value="P:quinolinate biosynthetic process"/>
    <property type="evidence" value="ECO:0007669"/>
    <property type="project" value="UniProtKB-UniRule"/>
</dbReference>
<evidence type="ECO:0000256" key="11">
    <source>
        <dbReference type="SAM" id="Phobius"/>
    </source>
</evidence>
<dbReference type="Gene3D" id="3.50.50.60">
    <property type="entry name" value="FAD/NAD(P)-binding domain"/>
    <property type="match status" value="1"/>
</dbReference>
<dbReference type="AlphaFoldDB" id="A0A9W8E3N7"/>
<keyword evidence="6 10" id="KW-0560">Oxidoreductase</keyword>
<keyword evidence="7 10" id="KW-0503">Monooxygenase</keyword>
<dbReference type="GO" id="GO:0070189">
    <property type="term" value="P:kynurenine metabolic process"/>
    <property type="evidence" value="ECO:0007669"/>
    <property type="project" value="TreeGrafter"/>
</dbReference>
<dbReference type="Pfam" id="PF01494">
    <property type="entry name" value="FAD_binding_3"/>
    <property type="match status" value="1"/>
</dbReference>
<accession>A0A9W8E3N7</accession>
<feature type="domain" description="FAD-binding" evidence="12">
    <location>
        <begin position="21"/>
        <end position="355"/>
    </location>
</feature>
<keyword evidence="11" id="KW-0812">Transmembrane</keyword>
<name>A0A9W8E3N7_9FUNG</name>
<keyword evidence="10 11" id="KW-0472">Membrane</keyword>
<evidence type="ECO:0000256" key="4">
    <source>
        <dbReference type="ARBA" id="ARBA00022827"/>
    </source>
</evidence>
<sequence length="485" mass="54803">MVTHPGSTPPTQLNSPPGPRRVCVVGAGLVGALAAIYLAQRGWQVEVYDTRPDLRDPETATQAKNSQRSINLALSVRGLSALRATGLGLEEQVMQLAIPMRGRMIHDRWGRQTGQAYGVFGQCINSVDRAALTVELVNAAEQFENVNFHFDHTLRSCNLDDRQAVFLDRTTGSEVVVETDWIVGADGAYSVCRRQLMRKTRVDYSQVYIKHGYCELTLPPIVTASGKPQYAMDPHHLHIWPRHTFMMIALPNPDCSFTCTLFMPFEKFGELTTREELLAFFDCYFPDAVPLIGVDRLVTDYFRNPKGSLMSLKCHPYHYEDRLVIVGDAAHSMVPFYGQGMNCGFEDVEILFSILDQHGVTAIRTPGEKGTTDTRLQNALACYTETRHPDAVAICDLAMYNYIEMRSSVVSWRYLIRKKLEDQFHRWFPEIIIPLYTMVSFTQTPYHLAVLQAARQTQWLKRGIWVTVLGLAALVGFGFRKNLGR</sequence>
<dbReference type="GO" id="GO:0006569">
    <property type="term" value="P:L-tryptophan catabolic process"/>
    <property type="evidence" value="ECO:0007669"/>
    <property type="project" value="UniProtKB-UniRule"/>
</dbReference>
<comment type="function">
    <text evidence="10">Catalyzes the hydroxylation of L-kynurenine (L-Kyn) to form 3-hydroxy-L-kynurenine (L-3OHKyn). Required for synthesis of quinolinic acid.</text>
</comment>
<keyword evidence="3 10" id="KW-0662">Pyridine nucleotide biosynthesis</keyword>
<feature type="transmembrane region" description="Helical" evidence="11">
    <location>
        <begin position="459"/>
        <end position="479"/>
    </location>
</feature>
<protein>
    <recommendedName>
        <fullName evidence="10">Kynurenine 3-monooxygenase</fullName>
        <ecNumber evidence="10">1.14.13.9</ecNumber>
    </recommendedName>
    <alternativeName>
        <fullName evidence="10">Biosynthesis of nicotinic acid protein 4</fullName>
    </alternativeName>
    <alternativeName>
        <fullName evidence="10">Kynurenine 3-hydroxylase</fullName>
    </alternativeName>
</protein>
<dbReference type="EMBL" id="JANBPY010000272">
    <property type="protein sequence ID" value="KAJ1967856.1"/>
    <property type="molecule type" value="Genomic_DNA"/>
</dbReference>
<keyword evidence="4 10" id="KW-0274">FAD</keyword>
<dbReference type="InterPro" id="IPR027545">
    <property type="entry name" value="Kynurenine_monooxygenase"/>
</dbReference>
<gene>
    <name evidence="10 13" type="primary">BNA4</name>
    <name evidence="13" type="ORF">IWQ62_001595</name>
</gene>
<evidence type="ECO:0000256" key="2">
    <source>
        <dbReference type="ARBA" id="ARBA00022630"/>
    </source>
</evidence>
<dbReference type="PRINTS" id="PR00420">
    <property type="entry name" value="RNGMNOXGNASE"/>
</dbReference>
<dbReference type="GO" id="GO:0034354">
    <property type="term" value="P:'de novo' NAD+ biosynthetic process from L-tryptophan"/>
    <property type="evidence" value="ECO:0007669"/>
    <property type="project" value="UniProtKB-UniRule"/>
</dbReference>
<dbReference type="Proteomes" id="UP001150925">
    <property type="component" value="Unassembled WGS sequence"/>
</dbReference>
<evidence type="ECO:0000259" key="12">
    <source>
        <dbReference type="Pfam" id="PF01494"/>
    </source>
</evidence>
<comment type="subcellular location">
    <subcellularLocation>
        <location evidence="10">Mitochondrion outer membrane</location>
    </subcellularLocation>
</comment>
<evidence type="ECO:0000256" key="6">
    <source>
        <dbReference type="ARBA" id="ARBA00023002"/>
    </source>
</evidence>
<evidence type="ECO:0000256" key="1">
    <source>
        <dbReference type="ARBA" id="ARBA00001974"/>
    </source>
</evidence>
<comment type="catalytic activity">
    <reaction evidence="9 10">
        <text>L-kynurenine + NADPH + O2 + H(+) = 3-hydroxy-L-kynurenine + NADP(+) + H2O</text>
        <dbReference type="Rhea" id="RHEA:20545"/>
        <dbReference type="ChEBI" id="CHEBI:15377"/>
        <dbReference type="ChEBI" id="CHEBI:15378"/>
        <dbReference type="ChEBI" id="CHEBI:15379"/>
        <dbReference type="ChEBI" id="CHEBI:57783"/>
        <dbReference type="ChEBI" id="CHEBI:57959"/>
        <dbReference type="ChEBI" id="CHEBI:58125"/>
        <dbReference type="ChEBI" id="CHEBI:58349"/>
        <dbReference type="EC" id="1.14.13.9"/>
    </reaction>
</comment>
<evidence type="ECO:0000256" key="5">
    <source>
        <dbReference type="ARBA" id="ARBA00022857"/>
    </source>
</evidence>
<evidence type="ECO:0000256" key="7">
    <source>
        <dbReference type="ARBA" id="ARBA00023033"/>
    </source>
</evidence>
<dbReference type="EC" id="1.14.13.9" evidence="10"/>
<organism evidence="13 14">
    <name type="scientific">Dispira parvispora</name>
    <dbReference type="NCBI Taxonomy" id="1520584"/>
    <lineage>
        <taxon>Eukaryota</taxon>
        <taxon>Fungi</taxon>
        <taxon>Fungi incertae sedis</taxon>
        <taxon>Zoopagomycota</taxon>
        <taxon>Kickxellomycotina</taxon>
        <taxon>Dimargaritomycetes</taxon>
        <taxon>Dimargaritales</taxon>
        <taxon>Dimargaritaceae</taxon>
        <taxon>Dispira</taxon>
    </lineage>
</organism>
<keyword evidence="10" id="KW-1000">Mitochondrion outer membrane</keyword>
<dbReference type="InterPro" id="IPR036188">
    <property type="entry name" value="FAD/NAD-bd_sf"/>
</dbReference>
<dbReference type="GO" id="GO:0004502">
    <property type="term" value="F:kynurenine 3-monooxygenase activity"/>
    <property type="evidence" value="ECO:0007669"/>
    <property type="project" value="UniProtKB-UniRule"/>
</dbReference>
<comment type="similarity">
    <text evidence="10">Belongs to the aromatic-ring hydroxylase family. KMO subfamily.</text>
</comment>
<comment type="pathway">
    <text evidence="10">Cofactor biosynthesis; NAD(+) biosynthesis; quinolinate from L-kynurenine: step 1/3.</text>
</comment>
<proteinExistence type="inferred from homology"/>
<dbReference type="FunFam" id="3.50.50.60:FF:000129">
    <property type="entry name" value="Kynurenine 3-monooxygenase"/>
    <property type="match status" value="1"/>
</dbReference>